<evidence type="ECO:0000313" key="4">
    <source>
        <dbReference type="Proteomes" id="UP000178811"/>
    </source>
</evidence>
<dbReference type="Pfam" id="PF14478">
    <property type="entry name" value="DUF4430"/>
    <property type="match status" value="1"/>
</dbReference>
<feature type="domain" description="Transcobalamin-like C-terminal" evidence="2">
    <location>
        <begin position="104"/>
        <end position="178"/>
    </location>
</feature>
<reference evidence="3 4" key="1">
    <citation type="journal article" date="2016" name="Nat. Commun.">
        <title>Thousands of microbial genomes shed light on interconnected biogeochemical processes in an aquifer system.</title>
        <authorList>
            <person name="Anantharaman K."/>
            <person name="Brown C.T."/>
            <person name="Hug L.A."/>
            <person name="Sharon I."/>
            <person name="Castelle C.J."/>
            <person name="Probst A.J."/>
            <person name="Thomas B.C."/>
            <person name="Singh A."/>
            <person name="Wilkins M.J."/>
            <person name="Karaoz U."/>
            <person name="Brodie E.L."/>
            <person name="Williams K.H."/>
            <person name="Hubbard S.S."/>
            <person name="Banfield J.F."/>
        </authorList>
    </citation>
    <scope>NUCLEOTIDE SEQUENCE [LARGE SCALE GENOMIC DNA]</scope>
</reference>
<comment type="caution">
    <text evidence="3">The sequence shown here is derived from an EMBL/GenBank/DDBJ whole genome shotgun (WGS) entry which is preliminary data.</text>
</comment>
<organism evidence="3 4">
    <name type="scientific">Candidatus Kaiserbacteria bacterium RIFCSPLOWO2_01_FULL_52_12b</name>
    <dbReference type="NCBI Taxonomy" id="1798509"/>
    <lineage>
        <taxon>Bacteria</taxon>
        <taxon>Candidatus Kaiseribacteriota</taxon>
    </lineage>
</organism>
<name>A0A1F6EXD9_9BACT</name>
<evidence type="ECO:0000256" key="1">
    <source>
        <dbReference type="SAM" id="Phobius"/>
    </source>
</evidence>
<keyword evidence="1" id="KW-0812">Transmembrane</keyword>
<dbReference type="Gene3D" id="2.170.130.30">
    <property type="match status" value="1"/>
</dbReference>
<sequence>MQYRIQFLESLLRAEFLFFMPPRTTLAFIVLTFAAVASLFVYVRSENVASSAIGTVPVAVSEATATPITRTDIVSAAVTAVTATTTHATFIVAEKEYTITVTQDKTVLDAMRALSAAGTFTFTGREYPGLGFFVDSIDGKKNAGGKYWVYYVNGVSATSGVSSQLVRTGDRIEWKYEKSY</sequence>
<keyword evidence="1" id="KW-0472">Membrane</keyword>
<protein>
    <recommendedName>
        <fullName evidence="2">Transcobalamin-like C-terminal domain-containing protein</fullName>
    </recommendedName>
</protein>
<feature type="transmembrane region" description="Helical" evidence="1">
    <location>
        <begin position="25"/>
        <end position="43"/>
    </location>
</feature>
<evidence type="ECO:0000259" key="2">
    <source>
        <dbReference type="Pfam" id="PF14478"/>
    </source>
</evidence>
<gene>
    <name evidence="3" type="ORF">A3A36_02980</name>
</gene>
<dbReference type="AlphaFoldDB" id="A0A1F6EXD9"/>
<evidence type="ECO:0000313" key="3">
    <source>
        <dbReference type="EMBL" id="OGG78287.1"/>
    </source>
</evidence>
<dbReference type="EMBL" id="MFLW01000016">
    <property type="protein sequence ID" value="OGG78287.1"/>
    <property type="molecule type" value="Genomic_DNA"/>
</dbReference>
<accession>A0A1F6EXD9</accession>
<dbReference type="Proteomes" id="UP000178811">
    <property type="component" value="Unassembled WGS sequence"/>
</dbReference>
<proteinExistence type="predicted"/>
<dbReference type="InterPro" id="IPR027954">
    <property type="entry name" value="Transcobalamin-like_C"/>
</dbReference>
<keyword evidence="1" id="KW-1133">Transmembrane helix</keyword>